<dbReference type="SUPFAM" id="SSF49785">
    <property type="entry name" value="Galactose-binding domain-like"/>
    <property type="match status" value="2"/>
</dbReference>
<dbReference type="Pfam" id="PF01301">
    <property type="entry name" value="Glyco_hydro_35"/>
    <property type="match status" value="2"/>
</dbReference>
<evidence type="ECO:0000313" key="5">
    <source>
        <dbReference type="EMBL" id="TPX30773.1"/>
    </source>
</evidence>
<keyword evidence="6" id="KW-1185">Reference proteome</keyword>
<dbReference type="InterPro" id="IPR001944">
    <property type="entry name" value="Glycoside_Hdrlase_35"/>
</dbReference>
<keyword evidence="3" id="KW-1133">Transmembrane helix</keyword>
<dbReference type="AlphaFoldDB" id="A0A507BZT0"/>
<feature type="domain" description="Glycoside hydrolase 35 catalytic" evidence="4">
    <location>
        <begin position="346"/>
        <end position="432"/>
    </location>
</feature>
<evidence type="ECO:0000256" key="3">
    <source>
        <dbReference type="SAM" id="Phobius"/>
    </source>
</evidence>
<proteinExistence type="inferred from homology"/>
<dbReference type="InterPro" id="IPR017853">
    <property type="entry name" value="GH"/>
</dbReference>
<organism evidence="5 6">
    <name type="scientific">Synchytrium microbalum</name>
    <dbReference type="NCBI Taxonomy" id="1806994"/>
    <lineage>
        <taxon>Eukaryota</taxon>
        <taxon>Fungi</taxon>
        <taxon>Fungi incertae sedis</taxon>
        <taxon>Chytridiomycota</taxon>
        <taxon>Chytridiomycota incertae sedis</taxon>
        <taxon>Chytridiomycetes</taxon>
        <taxon>Synchytriales</taxon>
        <taxon>Synchytriaceae</taxon>
        <taxon>Synchytrium</taxon>
    </lineage>
</organism>
<comment type="caution">
    <text evidence="5">The sequence shown here is derived from an EMBL/GenBank/DDBJ whole genome shotgun (WGS) entry which is preliminary data.</text>
</comment>
<feature type="transmembrane region" description="Helical" evidence="3">
    <location>
        <begin position="12"/>
        <end position="35"/>
    </location>
</feature>
<dbReference type="RefSeq" id="XP_031022361.1">
    <property type="nucleotide sequence ID" value="XM_031171668.1"/>
</dbReference>
<dbReference type="EMBL" id="QEAO01000057">
    <property type="protein sequence ID" value="TPX30773.1"/>
    <property type="molecule type" value="Genomic_DNA"/>
</dbReference>
<dbReference type="STRING" id="1806994.A0A507BZT0"/>
<dbReference type="Gene3D" id="3.20.20.80">
    <property type="entry name" value="Glycosidases"/>
    <property type="match status" value="1"/>
</dbReference>
<protein>
    <submittedName>
        <fullName evidence="5">Beta-galactosidase</fullName>
    </submittedName>
</protein>
<dbReference type="SUPFAM" id="SSF51445">
    <property type="entry name" value="(Trans)glycosidases"/>
    <property type="match status" value="1"/>
</dbReference>
<dbReference type="GO" id="GO:0004553">
    <property type="term" value="F:hydrolase activity, hydrolyzing O-glycosyl compounds"/>
    <property type="evidence" value="ECO:0007669"/>
    <property type="project" value="InterPro"/>
</dbReference>
<dbReference type="PANTHER" id="PTHR23421">
    <property type="entry name" value="BETA-GALACTOSIDASE RELATED"/>
    <property type="match status" value="1"/>
</dbReference>
<dbReference type="OrthoDB" id="1657402at2759"/>
<keyword evidence="3" id="KW-0812">Transmembrane</keyword>
<evidence type="ECO:0000256" key="1">
    <source>
        <dbReference type="ARBA" id="ARBA00009809"/>
    </source>
</evidence>
<feature type="domain" description="Glycoside hydrolase 35 catalytic" evidence="4">
    <location>
        <begin position="70"/>
        <end position="231"/>
    </location>
</feature>
<evidence type="ECO:0000313" key="6">
    <source>
        <dbReference type="Proteomes" id="UP000319731"/>
    </source>
</evidence>
<keyword evidence="3" id="KW-0472">Membrane</keyword>
<name>A0A507BZT0_9FUNG</name>
<dbReference type="Gene3D" id="2.60.120.260">
    <property type="entry name" value="Galactose-binding domain-like"/>
    <property type="match status" value="2"/>
</dbReference>
<dbReference type="GeneID" id="42006965"/>
<dbReference type="PRINTS" id="PR00742">
    <property type="entry name" value="GLHYDRLASE35"/>
</dbReference>
<dbReference type="InterPro" id="IPR008979">
    <property type="entry name" value="Galactose-bd-like_sf"/>
</dbReference>
<gene>
    <name evidence="5" type="ORF">SmJEL517_g05742</name>
</gene>
<dbReference type="Proteomes" id="UP000319731">
    <property type="component" value="Unassembled WGS sequence"/>
</dbReference>
<comment type="similarity">
    <text evidence="1 2">Belongs to the glycosyl hydrolase 35 family.</text>
</comment>
<evidence type="ECO:0000256" key="2">
    <source>
        <dbReference type="RuleBase" id="RU003679"/>
    </source>
</evidence>
<dbReference type="InterPro" id="IPR031330">
    <property type="entry name" value="Gly_Hdrlase_35_cat"/>
</dbReference>
<evidence type="ECO:0000259" key="4">
    <source>
        <dbReference type="Pfam" id="PF01301"/>
    </source>
</evidence>
<accession>A0A507BZT0</accession>
<sequence>MSTWTKTIAASPLAMAGISILTTSAISALMAAWSYRSLRQYNMGSLPITTSSTQYNKEKYGRYFNWDKYSFYVNGQRVVLCSAEFHYWRVPDQSRWEAILKEYKVAGFNCIRIYFHWGFHSPNEGVYVFDGNRDMDFLMQLCQKLEIFVLAAPGPYICAETQGGGFPIWLLAKKNIRLRHKVNYWYSKYDPEFSKYENEWFGALLPILSQYQITNGKGGCLLALQVENELDEDLKGFPIGLHDHMRNLSFTARNLGITVPLFTNAAIISDSFITRPDSETRYGKPQFGVDLYGFDRYLVWVPTGGLLVLKNDRDVVTNTWKPWDPAIIEGGLDGIESTVRSYGGGAAQSPILIPELQGGWFNHWTCPYTYDAIYSYYGHTYTRTLYDSCVAQGSTATSFYMGYGGTNWGTLGDTDVYTSYDYSACIREYGVLSGRGRLLRLSSIFMRSFTQLAAATDLVLPGKSYADIIITASPTKVLAARRSSKEVTGAGIAIFRNFSKEESSSYNVSIQIGKLPAFQLRGLLPYKSSFISLVNYTANNGLNLVASTMPIHLRTYLDVLALGSSKIEVLVVQNDDNASGELAFRGHVTVQGTLAATTRSELEGAVTVVRFEKQAGWASVTPATSATSIYIVALATHDLFTLAPVFDESHFRKDTNTSKDNYSPTLAAWGCTHISRDHVTGNIDIQYSSNDTGVYVLSGKPVTGFQQPVASDPYANIPFILQRSLGPISANLFARPVLTNWTHRPVDFESMAWHPLPFHKDGKPTLDTLDLGYTSAHCLYRARFTVPRNSGHVKLSINARHRVTIYVNDVCVGGHFTYSLALMQPGAKQGADWEMFASGRREYDLSGFVEVGVNSVVVLVDSVGFQRGPSFLYDFRNQRGIVQAKITGAKSISWDVTGIDVKTLSNAYTSTGFPDESATTHYTPAHNIKQEGQGPSSTTSIITLAAKAFTPRYYISHFDAPTASASSPFRVPLRLCISGSATAYIFLNGVLIGRYFGEGGDCAQKDFYMHEGFVRVEGNEVKMLVYSRETAGDVVIKVEVREWRTDSGGGLEERFSFNLVEDGAPVIFGRERLPS</sequence>
<reference evidence="5 6" key="1">
    <citation type="journal article" date="2019" name="Sci. Rep.">
        <title>Comparative genomics of chytrid fungi reveal insights into the obligate biotrophic and pathogenic lifestyle of Synchytrium endobioticum.</title>
        <authorList>
            <person name="van de Vossenberg B.T.L.H."/>
            <person name="Warris S."/>
            <person name="Nguyen H.D.T."/>
            <person name="van Gent-Pelzer M.P.E."/>
            <person name="Joly D.L."/>
            <person name="van de Geest H.C."/>
            <person name="Bonants P.J.M."/>
            <person name="Smith D.S."/>
            <person name="Levesque C.A."/>
            <person name="van der Lee T.A.J."/>
        </authorList>
    </citation>
    <scope>NUCLEOTIDE SEQUENCE [LARGE SCALE GENOMIC DNA]</scope>
    <source>
        <strain evidence="5 6">JEL517</strain>
    </source>
</reference>
<dbReference type="GO" id="GO:0005975">
    <property type="term" value="P:carbohydrate metabolic process"/>
    <property type="evidence" value="ECO:0007669"/>
    <property type="project" value="InterPro"/>
</dbReference>